<dbReference type="KEGG" id="ccin:107267020"/>
<evidence type="ECO:0000256" key="3">
    <source>
        <dbReference type="ARBA" id="ARBA00022679"/>
    </source>
</evidence>
<dbReference type="CTD" id="85365"/>
<dbReference type="Proteomes" id="UP000694920">
    <property type="component" value="Unplaced"/>
</dbReference>
<feature type="domain" description="Glycosyltransferase subfamily 4-like N-terminal" evidence="12">
    <location>
        <begin position="13"/>
        <end position="189"/>
    </location>
</feature>
<comment type="pathway">
    <text evidence="1 10">Protein modification; protein glycosylation.</text>
</comment>
<evidence type="ECO:0000256" key="5">
    <source>
        <dbReference type="ARBA" id="ARBA00022824"/>
    </source>
</evidence>
<reference evidence="14" key="1">
    <citation type="submission" date="2025-08" db="UniProtKB">
        <authorList>
            <consortium name="RefSeq"/>
        </authorList>
    </citation>
    <scope>IDENTIFICATION</scope>
</reference>
<comment type="catalytic activity">
    <reaction evidence="9 10">
        <text>an alpha-D-Man-(1-&gt;3)-beta-D-Man-(1-&gt;4)-beta-D-GlcNAc-(1-&gt;4)-alpha-D-GlcNAc-diphospho-di-trans,poly-cis-dolichol + GDP-alpha-D-mannose = an alpha-D-Man-(1-&gt;3)-[alpha-D-Man-(1-&gt;6)]-beta-D-Man-(1-&gt;4)-beta-D-GlcNAc-(1-&gt;4)-alpha-D-GlcNAc-diphospho-di-trans,poly-cis-dolichol + GDP + H(+)</text>
        <dbReference type="Rhea" id="RHEA:29519"/>
        <dbReference type="Rhea" id="RHEA-COMP:19513"/>
        <dbReference type="Rhea" id="RHEA-COMP:19515"/>
        <dbReference type="ChEBI" id="CHEBI:15378"/>
        <dbReference type="ChEBI" id="CHEBI:57527"/>
        <dbReference type="ChEBI" id="CHEBI:58189"/>
        <dbReference type="ChEBI" id="CHEBI:132510"/>
        <dbReference type="ChEBI" id="CHEBI:132511"/>
        <dbReference type="EC" id="2.4.1.257"/>
    </reaction>
    <physiologicalReaction direction="left-to-right" evidence="9 10">
        <dbReference type="Rhea" id="RHEA:29520"/>
    </physiologicalReaction>
</comment>
<evidence type="ECO:0000256" key="6">
    <source>
        <dbReference type="ARBA" id="ARBA00022989"/>
    </source>
</evidence>
<evidence type="ECO:0000313" key="13">
    <source>
        <dbReference type="Proteomes" id="UP000694920"/>
    </source>
</evidence>
<dbReference type="Pfam" id="PF00534">
    <property type="entry name" value="Glycos_transf_1"/>
    <property type="match status" value="1"/>
</dbReference>
<comment type="catalytic activity">
    <reaction evidence="8 10">
        <text>a beta-D-Man-(1-&gt;4)-beta-D-GlcNAc-(1-&gt;4)-alpha-D-GlcNAc-diphospho-di-trans,poly-cis-dolichol + GDP-alpha-D-mannose = an alpha-D-Man-(1-&gt;3)-beta-D-Man-(1-&gt;4)-beta-D-GlcNAc-(1-&gt;4)-alpha-D-GlcNAc-diphospho-di-trans,poly-cis-dolichol + GDP + H(+)</text>
        <dbReference type="Rhea" id="RHEA:29515"/>
        <dbReference type="Rhea" id="RHEA-COMP:19511"/>
        <dbReference type="Rhea" id="RHEA-COMP:19513"/>
        <dbReference type="ChEBI" id="CHEBI:15378"/>
        <dbReference type="ChEBI" id="CHEBI:57527"/>
        <dbReference type="ChEBI" id="CHEBI:58189"/>
        <dbReference type="ChEBI" id="CHEBI:58472"/>
        <dbReference type="ChEBI" id="CHEBI:132510"/>
        <dbReference type="EC" id="2.4.1.132"/>
    </reaction>
    <physiologicalReaction direction="left-to-right" evidence="8 10">
        <dbReference type="Rhea" id="RHEA:29516"/>
    </physiologicalReaction>
</comment>
<keyword evidence="7" id="KW-0472">Membrane</keyword>
<protein>
    <recommendedName>
        <fullName evidence="10">Alpha-1,3/1,6-mannosyltransferase ALG2</fullName>
        <ecNumber evidence="10">2.4.1.132</ecNumber>
        <ecNumber evidence="10">2.4.1.257</ecNumber>
    </recommendedName>
    <alternativeName>
        <fullName evidence="10">GDP-Man:Man(1)GlcNAc(2)-PP-Dol alpha-1,3-mannosyltransferase</fullName>
    </alternativeName>
</protein>
<dbReference type="SUPFAM" id="SSF53756">
    <property type="entry name" value="UDP-Glycosyltransferase/glycogen phosphorylase"/>
    <property type="match status" value="1"/>
</dbReference>
<name>A0AAJ7BT40_CEPCN</name>
<dbReference type="PANTHER" id="PTHR45918:SF1">
    <property type="entry name" value="ALPHA-1,3_1,6-MANNOSYLTRANSFERASE ALG2"/>
    <property type="match status" value="1"/>
</dbReference>
<dbReference type="PANTHER" id="PTHR45918">
    <property type="entry name" value="ALPHA-1,3/1,6-MANNOSYLTRANSFERASE ALG2"/>
    <property type="match status" value="1"/>
</dbReference>
<keyword evidence="3 10" id="KW-0808">Transferase</keyword>
<dbReference type="GO" id="GO:0102704">
    <property type="term" value="F:GDP-Man:Man(2)GlcNAc(2)-PP-Dol alpha-1,6-mannosyltransferase activity"/>
    <property type="evidence" value="ECO:0007669"/>
    <property type="project" value="UniProtKB-UniRule"/>
</dbReference>
<evidence type="ECO:0000256" key="10">
    <source>
        <dbReference type="RuleBase" id="RU367136"/>
    </source>
</evidence>
<evidence type="ECO:0000256" key="1">
    <source>
        <dbReference type="ARBA" id="ARBA00004922"/>
    </source>
</evidence>
<accession>A0AAJ7BT40</accession>
<organism evidence="13 14">
    <name type="scientific">Cephus cinctus</name>
    <name type="common">Wheat stem sawfly</name>
    <dbReference type="NCBI Taxonomy" id="211228"/>
    <lineage>
        <taxon>Eukaryota</taxon>
        <taxon>Metazoa</taxon>
        <taxon>Ecdysozoa</taxon>
        <taxon>Arthropoda</taxon>
        <taxon>Hexapoda</taxon>
        <taxon>Insecta</taxon>
        <taxon>Pterygota</taxon>
        <taxon>Neoptera</taxon>
        <taxon>Endopterygota</taxon>
        <taxon>Hymenoptera</taxon>
        <taxon>Cephoidea</taxon>
        <taxon>Cephidae</taxon>
        <taxon>Cephus</taxon>
    </lineage>
</organism>
<dbReference type="InterPro" id="IPR028098">
    <property type="entry name" value="Glyco_trans_4-like_N"/>
</dbReference>
<evidence type="ECO:0000256" key="8">
    <source>
        <dbReference type="ARBA" id="ARBA00045103"/>
    </source>
</evidence>
<keyword evidence="5" id="KW-0256">Endoplasmic reticulum</keyword>
<evidence type="ECO:0000256" key="4">
    <source>
        <dbReference type="ARBA" id="ARBA00022692"/>
    </source>
</evidence>
<dbReference type="FunFam" id="3.40.50.2000:FF:000210">
    <property type="entry name" value="Alpha-1,3/1,6-mannosyltransferase ALG2"/>
    <property type="match status" value="1"/>
</dbReference>
<keyword evidence="4" id="KW-0812">Transmembrane</keyword>
<keyword evidence="13" id="KW-1185">Reference proteome</keyword>
<comment type="similarity">
    <text evidence="10">Belongs to the glycosyltransferase group 1 family.</text>
</comment>
<evidence type="ECO:0000313" key="14">
    <source>
        <dbReference type="RefSeq" id="XP_015593698.1"/>
    </source>
</evidence>
<dbReference type="EC" id="2.4.1.257" evidence="10"/>
<dbReference type="GO" id="GO:0005789">
    <property type="term" value="C:endoplasmic reticulum membrane"/>
    <property type="evidence" value="ECO:0007669"/>
    <property type="project" value="UniProtKB-SubCell"/>
</dbReference>
<sequence length="407" mass="46261">MVRVTFLHPDLGIGGAERLVVDAALALKKKGYDVSFLTTHHDLNHCFAETKDGTIPVTVVGDWLPRNVFGKFFALCAYIRMVYAASYIYFMNQRPDIVFCDLVSVCIPVLRLYIPHVVYYCHHPDLLLSHPGGHWKSLYRALLNYLEEVTTGQADKVFANSKYTQSVFKETFKRLRIKPEVLYPSINTDFFDKTRVVSLERALDKKLPEDSFILLSINRYERKKHLALAIEALAHLKKYVTDSEYKKVYLILAGGYDKRVEENVEHYLELIELADELHVTDKVIFLRSPSDIDKVSVLRHCNVLIYTPPNEHFGIVPLEAMYAEKPVIAHNSGGPTESIVNGVTGYLVEGSGEAFAEKIAHFIKNKNLAIQFGKAGKNRFLELFSFAAFGDQLNRSIEALVNNQKEN</sequence>
<evidence type="ECO:0000256" key="9">
    <source>
        <dbReference type="ARBA" id="ARBA00045104"/>
    </source>
</evidence>
<dbReference type="RefSeq" id="XP_015593698.1">
    <property type="nucleotide sequence ID" value="XM_015738212.2"/>
</dbReference>
<comment type="function">
    <text evidence="10">Mannosylates Man(2)GlcNAc(2)-dolichol diphosphate and Man(1)GlcNAc(2)-dolichol diphosphate to form Man(3)GlcNAc(2)-dolichol diphosphate.</text>
</comment>
<proteinExistence type="inferred from homology"/>
<dbReference type="AlphaFoldDB" id="A0AAJ7BT40"/>
<evidence type="ECO:0000256" key="7">
    <source>
        <dbReference type="ARBA" id="ARBA00023136"/>
    </source>
</evidence>
<dbReference type="Gene3D" id="3.40.50.2000">
    <property type="entry name" value="Glycogen Phosphorylase B"/>
    <property type="match status" value="2"/>
</dbReference>
<keyword evidence="2 10" id="KW-0328">Glycosyltransferase</keyword>
<dbReference type="GeneID" id="107267020"/>
<feature type="domain" description="Glycosyl transferase family 1" evidence="11">
    <location>
        <begin position="206"/>
        <end position="379"/>
    </location>
</feature>
<comment type="subcellular location">
    <subcellularLocation>
        <location evidence="10">Endoplasmic reticulum membrane</location>
        <topology evidence="10">Single-pass membrane protein</topology>
    </subcellularLocation>
</comment>
<keyword evidence="6" id="KW-1133">Transmembrane helix</keyword>
<dbReference type="InterPro" id="IPR001296">
    <property type="entry name" value="Glyco_trans_1"/>
</dbReference>
<dbReference type="Pfam" id="PF13439">
    <property type="entry name" value="Glyco_transf_4"/>
    <property type="match status" value="1"/>
</dbReference>
<dbReference type="GO" id="GO:0004378">
    <property type="term" value="F:GDP-Man:Man(1)GlcNAc(2)-PP-Dol alpha-1,3-mannosyltransferase activity"/>
    <property type="evidence" value="ECO:0007669"/>
    <property type="project" value="UniProtKB-UniRule"/>
</dbReference>
<evidence type="ECO:0000259" key="11">
    <source>
        <dbReference type="Pfam" id="PF00534"/>
    </source>
</evidence>
<dbReference type="InterPro" id="IPR027054">
    <property type="entry name" value="ALG2"/>
</dbReference>
<evidence type="ECO:0000259" key="12">
    <source>
        <dbReference type="Pfam" id="PF13439"/>
    </source>
</evidence>
<evidence type="ECO:0000256" key="2">
    <source>
        <dbReference type="ARBA" id="ARBA00022676"/>
    </source>
</evidence>
<dbReference type="EC" id="2.4.1.132" evidence="10"/>
<dbReference type="CDD" id="cd03805">
    <property type="entry name" value="GT4_ALG2-like"/>
    <property type="match status" value="1"/>
</dbReference>
<gene>
    <name evidence="14" type="primary">LOC107267020</name>
</gene>